<evidence type="ECO:0000313" key="2">
    <source>
        <dbReference type="EMBL" id="RNM00367.1"/>
    </source>
</evidence>
<feature type="transmembrane region" description="Helical" evidence="1">
    <location>
        <begin position="221"/>
        <end position="245"/>
    </location>
</feature>
<name>A0ABX9WJF7_9ACTN</name>
<dbReference type="Proteomes" id="UP000280698">
    <property type="component" value="Unassembled WGS sequence"/>
</dbReference>
<feature type="transmembrane region" description="Helical" evidence="1">
    <location>
        <begin position="336"/>
        <end position="355"/>
    </location>
</feature>
<reference evidence="2 3" key="1">
    <citation type="submission" date="2018-11" db="EMBL/GenBank/DDBJ databases">
        <title>Micromonospora sp. PPF5-17, a new actinomycetes isolated from a hot spring soil.</title>
        <authorList>
            <person name="Thawai C."/>
        </authorList>
    </citation>
    <scope>NUCLEOTIDE SEQUENCE [LARGE SCALE GENOMIC DNA]</scope>
    <source>
        <strain evidence="2 3">PPF5-17</strain>
    </source>
</reference>
<dbReference type="Pfam" id="PF06772">
    <property type="entry name" value="LtrA"/>
    <property type="match status" value="2"/>
</dbReference>
<feature type="transmembrane region" description="Helical" evidence="1">
    <location>
        <begin position="91"/>
        <end position="111"/>
    </location>
</feature>
<organism evidence="2 3">
    <name type="scientific">Micromonospora solifontis</name>
    <dbReference type="NCBI Taxonomy" id="2487138"/>
    <lineage>
        <taxon>Bacteria</taxon>
        <taxon>Bacillati</taxon>
        <taxon>Actinomycetota</taxon>
        <taxon>Actinomycetes</taxon>
        <taxon>Micromonosporales</taxon>
        <taxon>Micromonosporaceae</taxon>
        <taxon>Micromonospora</taxon>
    </lineage>
</organism>
<feature type="transmembrane region" description="Helical" evidence="1">
    <location>
        <begin position="297"/>
        <end position="316"/>
    </location>
</feature>
<feature type="transmembrane region" description="Helical" evidence="1">
    <location>
        <begin position="651"/>
        <end position="675"/>
    </location>
</feature>
<feature type="transmembrane region" description="Helical" evidence="1">
    <location>
        <begin position="62"/>
        <end position="79"/>
    </location>
</feature>
<feature type="transmembrane region" description="Helical" evidence="1">
    <location>
        <begin position="696"/>
        <end position="715"/>
    </location>
</feature>
<feature type="transmembrane region" description="Helical" evidence="1">
    <location>
        <begin position="155"/>
        <end position="172"/>
    </location>
</feature>
<feature type="transmembrane region" description="Helical" evidence="1">
    <location>
        <begin position="555"/>
        <end position="574"/>
    </location>
</feature>
<dbReference type="PANTHER" id="PTHR36840:SF1">
    <property type="entry name" value="BLL5714 PROTEIN"/>
    <property type="match status" value="1"/>
</dbReference>
<feature type="transmembrane region" description="Helical" evidence="1">
    <location>
        <begin position="463"/>
        <end position="482"/>
    </location>
</feature>
<proteinExistence type="predicted"/>
<keyword evidence="1" id="KW-0812">Transmembrane</keyword>
<gene>
    <name evidence="2" type="ORF">EFE23_05840</name>
</gene>
<feature type="transmembrane region" description="Helical" evidence="1">
    <location>
        <begin position="362"/>
        <end position="381"/>
    </location>
</feature>
<feature type="transmembrane region" description="Helical" evidence="1">
    <location>
        <begin position="523"/>
        <end position="543"/>
    </location>
</feature>
<dbReference type="EMBL" id="RJLN01000011">
    <property type="protein sequence ID" value="RNM00367.1"/>
    <property type="molecule type" value="Genomic_DNA"/>
</dbReference>
<protein>
    <submittedName>
        <fullName evidence="2">Low temperature requirement protein A</fullName>
    </submittedName>
</protein>
<keyword evidence="1" id="KW-1133">Transmembrane helix</keyword>
<feature type="transmembrane region" description="Helical" evidence="1">
    <location>
        <begin position="625"/>
        <end position="645"/>
    </location>
</feature>
<feature type="transmembrane region" description="Helical" evidence="1">
    <location>
        <begin position="251"/>
        <end position="271"/>
    </location>
</feature>
<feature type="transmembrane region" description="Helical" evidence="1">
    <location>
        <begin position="586"/>
        <end position="604"/>
    </location>
</feature>
<keyword evidence="1" id="KW-0472">Membrane</keyword>
<feature type="transmembrane region" description="Helical" evidence="1">
    <location>
        <begin position="387"/>
        <end position="408"/>
    </location>
</feature>
<feature type="transmembrane region" description="Helical" evidence="1">
    <location>
        <begin position="489"/>
        <end position="511"/>
    </location>
</feature>
<feature type="transmembrane region" description="Helical" evidence="1">
    <location>
        <begin position="32"/>
        <end position="50"/>
    </location>
</feature>
<sequence length="821" mass="88061">MHPPRRWQSEVVGDVGRIQLAGDEGGVSRLELFLDLIFVFAFLNVTGVTAEQLNPAGLPRGLLLLVLLWWCWAPFAWLGNSVRLDRGVMPVVMFGLSATLFVMALTVREAFLDRPGGLPGPVVFALGYLAVRATVLAVGTLAGTGGQSRHLFRQALPPVLVGTLFLLAAAVLPNWVEDPVAREWIRYALVACTVLVEYGAALLIGSNLWRIGSSRYWAERHGLIILIGFGETIISVGLSQGAAIAQPLTPVVLVGVLLGVALAGALWWTYFDVARFAGEQALERVSGDRRSRLGRDAYSLLHLPMMAGLILVALGLKKVLGELRVHTGSETTTPGFGRLVLYGGVALYLLGLLLFEIRALRLLGRSPVLGLLLVAVLAPLAPHLPVLIQLALLTAAAGAMALADVTVFRARHRRLHAQIAPAHRHAGVTPKELFFDLVFVYAFLQVAALMSDDPTWTGVVRGLLVLTILWLAWCGYAWLAAVVRSESPVVRLVMVLVVALTALIALASPQAFTGALGGLPGPLVFVACYAAIRLLHLASFGLMAWQDPCWRRPPVATALPTLIALALLLAAALMPTPVTDLHHLTPVQVGLWLLAIAVDFGGNARISLRHLRIGSAEHWTDRHCLIIIIGLGEAVISMGSAVVYTPISARIVVAAFLGTALLASLWWVYFGWGSVAEERVLATARGERRTRLARDAYTWLHLPMVAGIVLVSLGLRKTISVLGSRGFFELGPPPYPLGHLALFGGVLLYLLGDLAFRRRLTGRYPPARVVRALVVAALLPLTGSLAALLALALLAAVCLAFTAFEVIRGHGPARTGPVTAH</sequence>
<feature type="transmembrane region" description="Helical" evidence="1">
    <location>
        <begin position="123"/>
        <end position="143"/>
    </location>
</feature>
<accession>A0ABX9WJF7</accession>
<feature type="transmembrane region" description="Helical" evidence="1">
    <location>
        <begin position="773"/>
        <end position="804"/>
    </location>
</feature>
<dbReference type="InterPro" id="IPR010640">
    <property type="entry name" value="Low_temperature_requirement_A"/>
</dbReference>
<dbReference type="PANTHER" id="PTHR36840">
    <property type="entry name" value="BLL5714 PROTEIN"/>
    <property type="match status" value="1"/>
</dbReference>
<feature type="transmembrane region" description="Helical" evidence="1">
    <location>
        <begin position="184"/>
        <end position="209"/>
    </location>
</feature>
<feature type="transmembrane region" description="Helical" evidence="1">
    <location>
        <begin position="735"/>
        <end position="752"/>
    </location>
</feature>
<evidence type="ECO:0000313" key="3">
    <source>
        <dbReference type="Proteomes" id="UP000280698"/>
    </source>
</evidence>
<comment type="caution">
    <text evidence="2">The sequence shown here is derived from an EMBL/GenBank/DDBJ whole genome shotgun (WGS) entry which is preliminary data.</text>
</comment>
<feature type="transmembrane region" description="Helical" evidence="1">
    <location>
        <begin position="433"/>
        <end position="451"/>
    </location>
</feature>
<keyword evidence="3" id="KW-1185">Reference proteome</keyword>
<evidence type="ECO:0000256" key="1">
    <source>
        <dbReference type="SAM" id="Phobius"/>
    </source>
</evidence>